<feature type="region of interest" description="Disordered" evidence="1">
    <location>
        <begin position="1"/>
        <end position="66"/>
    </location>
</feature>
<dbReference type="EMBL" id="GEDG01017488">
    <property type="protein sequence ID" value="JAP21624.1"/>
    <property type="molecule type" value="Transcribed_RNA"/>
</dbReference>
<feature type="region of interest" description="Disordered" evidence="1">
    <location>
        <begin position="107"/>
        <end position="144"/>
    </location>
</feature>
<organism evidence="2">
    <name type="scientific">Solanum chacoense</name>
    <name type="common">Chaco potato</name>
    <dbReference type="NCBI Taxonomy" id="4108"/>
    <lineage>
        <taxon>Eukaryota</taxon>
        <taxon>Viridiplantae</taxon>
        <taxon>Streptophyta</taxon>
        <taxon>Embryophyta</taxon>
        <taxon>Tracheophyta</taxon>
        <taxon>Spermatophyta</taxon>
        <taxon>Magnoliopsida</taxon>
        <taxon>eudicotyledons</taxon>
        <taxon>Gunneridae</taxon>
        <taxon>Pentapetalae</taxon>
        <taxon>asterids</taxon>
        <taxon>lamiids</taxon>
        <taxon>Solanales</taxon>
        <taxon>Solanaceae</taxon>
        <taxon>Solanoideae</taxon>
        <taxon>Solaneae</taxon>
        <taxon>Solanum</taxon>
    </lineage>
</organism>
<evidence type="ECO:0000313" key="2">
    <source>
        <dbReference type="EMBL" id="JAP21624.1"/>
    </source>
</evidence>
<proteinExistence type="predicted"/>
<evidence type="ECO:0000256" key="1">
    <source>
        <dbReference type="SAM" id="MobiDB-lite"/>
    </source>
</evidence>
<feature type="compositionally biased region" description="Polar residues" evidence="1">
    <location>
        <begin position="115"/>
        <end position="144"/>
    </location>
</feature>
<sequence>LFHLPKQPIQTSHRRSSTSSSHNQNNSSQTTSKPDPNDPHFLSVLPFFSDPNPPANRQRKSPRTSLETAKLLCFPLPFQATTKTTANTTANQPTTVSFLLFLAPANHREQPKRPLSSSTQIQLKQLHQETPITTASSSGEPKLR</sequence>
<feature type="compositionally biased region" description="Low complexity" evidence="1">
    <location>
        <begin position="17"/>
        <end position="32"/>
    </location>
</feature>
<protein>
    <submittedName>
        <fullName evidence="2">Putative ovule protein</fullName>
    </submittedName>
</protein>
<name>A0A0V0HNC6_SOLCH</name>
<feature type="non-terminal residue" evidence="2">
    <location>
        <position position="1"/>
    </location>
</feature>
<reference evidence="2" key="1">
    <citation type="submission" date="2015-12" db="EMBL/GenBank/DDBJ databases">
        <title>Gene expression during late stages of embryo sac development: a critical building block for successful pollen-pistil interactions.</title>
        <authorList>
            <person name="Liu Y."/>
            <person name="Joly V."/>
            <person name="Sabar M."/>
            <person name="Matton D.P."/>
        </authorList>
    </citation>
    <scope>NUCLEOTIDE SEQUENCE</scope>
</reference>
<accession>A0A0V0HNC6</accession>
<dbReference type="AlphaFoldDB" id="A0A0V0HNC6"/>